<sequence>MGSPVIAQQAVLSSYPAMFTGWISRFHFFSGAISLAEVQELTSYSVPSFYVVANSGVTQKEGSEYCASQGLRLCDLMDVESVCIDPHYSPATFPTASQGSIRVPPCSNSAMKAELNAGNAQLACCSQYSDSKLIGNLTRPILRTDALTASSFLYNSKTHGYGHEGLSVLRSDNVDGSWCPRSDSSSEWVQISFPKATIVSRIEVNRGVDYNGNMGYLKTFQREQLSHG</sequence>
<dbReference type="Proteomes" id="UP000774804">
    <property type="component" value="Unassembled WGS sequence"/>
</dbReference>
<dbReference type="EMBL" id="RCMI01000109">
    <property type="protein sequence ID" value="KAG2933988.1"/>
    <property type="molecule type" value="Genomic_DNA"/>
</dbReference>
<dbReference type="InterPro" id="IPR008979">
    <property type="entry name" value="Galactose-bd-like_sf"/>
</dbReference>
<protein>
    <recommendedName>
        <fullName evidence="1">F5/8 type C domain-containing protein</fullName>
    </recommendedName>
</protein>
<gene>
    <name evidence="2" type="ORF">PC115_g5296</name>
</gene>
<feature type="domain" description="F5/8 type C" evidence="1">
    <location>
        <begin position="129"/>
        <end position="228"/>
    </location>
</feature>
<accession>A0A8T1D5N3</accession>
<dbReference type="InterPro" id="IPR000421">
    <property type="entry name" value="FA58C"/>
</dbReference>
<proteinExistence type="predicted"/>
<dbReference type="PROSITE" id="PS50022">
    <property type="entry name" value="FA58C_3"/>
    <property type="match status" value="1"/>
</dbReference>
<dbReference type="Gene3D" id="2.60.120.260">
    <property type="entry name" value="Galactose-binding domain-like"/>
    <property type="match status" value="1"/>
</dbReference>
<dbReference type="SUPFAM" id="SSF49785">
    <property type="entry name" value="Galactose-binding domain-like"/>
    <property type="match status" value="1"/>
</dbReference>
<dbReference type="AlphaFoldDB" id="A0A8T1D5N3"/>
<reference evidence="2" key="1">
    <citation type="submission" date="2018-10" db="EMBL/GenBank/DDBJ databases">
        <title>Effector identification in a new, highly contiguous assembly of the strawberry crown rot pathogen Phytophthora cactorum.</title>
        <authorList>
            <person name="Armitage A.D."/>
            <person name="Nellist C.F."/>
            <person name="Bates H."/>
            <person name="Vickerstaff R.J."/>
            <person name="Harrison R.J."/>
        </authorList>
    </citation>
    <scope>NUCLEOTIDE SEQUENCE</scope>
    <source>
        <strain evidence="2">4032</strain>
    </source>
</reference>
<name>A0A8T1D5N3_9STRA</name>
<evidence type="ECO:0000259" key="1">
    <source>
        <dbReference type="PROSITE" id="PS50022"/>
    </source>
</evidence>
<dbReference type="VEuPathDB" id="FungiDB:PC110_g8396"/>
<comment type="caution">
    <text evidence="2">The sequence shown here is derived from an EMBL/GenBank/DDBJ whole genome shotgun (WGS) entry which is preliminary data.</text>
</comment>
<evidence type="ECO:0000313" key="3">
    <source>
        <dbReference type="Proteomes" id="UP000774804"/>
    </source>
</evidence>
<evidence type="ECO:0000313" key="2">
    <source>
        <dbReference type="EMBL" id="KAG2933988.1"/>
    </source>
</evidence>
<organism evidence="2 3">
    <name type="scientific">Phytophthora cactorum</name>
    <dbReference type="NCBI Taxonomy" id="29920"/>
    <lineage>
        <taxon>Eukaryota</taxon>
        <taxon>Sar</taxon>
        <taxon>Stramenopiles</taxon>
        <taxon>Oomycota</taxon>
        <taxon>Peronosporomycetes</taxon>
        <taxon>Peronosporales</taxon>
        <taxon>Peronosporaceae</taxon>
        <taxon>Phytophthora</taxon>
    </lineage>
</organism>